<dbReference type="SUPFAM" id="SSF46626">
    <property type="entry name" value="Cytochrome c"/>
    <property type="match status" value="1"/>
</dbReference>
<name>W9H851_9PROT</name>
<comment type="caution">
    <text evidence="6">The sequence shown here is derived from an EMBL/GenBank/DDBJ whole genome shotgun (WGS) entry which is preliminary data.</text>
</comment>
<dbReference type="PANTHER" id="PTHR35008">
    <property type="entry name" value="BLL4482 PROTEIN-RELATED"/>
    <property type="match status" value="1"/>
</dbReference>
<reference evidence="6 7" key="1">
    <citation type="submission" date="2013-08" db="EMBL/GenBank/DDBJ databases">
        <title>The genome sequence of Skermanella stibiiresistens.</title>
        <authorList>
            <person name="Zhu W."/>
            <person name="Wang G."/>
        </authorList>
    </citation>
    <scope>NUCLEOTIDE SEQUENCE [LARGE SCALE GENOMIC DNA]</scope>
    <source>
        <strain evidence="6 7">SB22</strain>
    </source>
</reference>
<dbReference type="Pfam" id="PF00034">
    <property type="entry name" value="Cytochrom_C"/>
    <property type="match status" value="1"/>
</dbReference>
<keyword evidence="7" id="KW-1185">Reference proteome</keyword>
<evidence type="ECO:0000256" key="2">
    <source>
        <dbReference type="ARBA" id="ARBA00022723"/>
    </source>
</evidence>
<evidence type="ECO:0000256" key="3">
    <source>
        <dbReference type="ARBA" id="ARBA00023004"/>
    </source>
</evidence>
<keyword evidence="3 4" id="KW-0408">Iron</keyword>
<dbReference type="InterPro" id="IPR036909">
    <property type="entry name" value="Cyt_c-like_dom_sf"/>
</dbReference>
<dbReference type="STRING" id="1385369.N825_19995"/>
<dbReference type="Proteomes" id="UP000019486">
    <property type="component" value="Unassembled WGS sequence"/>
</dbReference>
<dbReference type="PROSITE" id="PS51007">
    <property type="entry name" value="CYTC"/>
    <property type="match status" value="1"/>
</dbReference>
<dbReference type="GO" id="GO:0046872">
    <property type="term" value="F:metal ion binding"/>
    <property type="evidence" value="ECO:0007669"/>
    <property type="project" value="UniProtKB-KW"/>
</dbReference>
<sequence length="164" mass="17105">MGGRWVGMIFGSLLALTVPGHAEDVAQRGEYLAAIMDCGGCHTDGALAGQPNPSRRLAGSSIGFEIPGLGVFYPPNLTSDRQTGMGDWSAADIAKALRTGVRPDGRELAPAMPWRAYANLNDDDLAALAAYLKGLEPVVNKVPPIVASGDVASAPYLTVAMPKK</sequence>
<dbReference type="EMBL" id="AVFL01000002">
    <property type="protein sequence ID" value="EWY42184.1"/>
    <property type="molecule type" value="Genomic_DNA"/>
</dbReference>
<evidence type="ECO:0000259" key="5">
    <source>
        <dbReference type="PROSITE" id="PS51007"/>
    </source>
</evidence>
<keyword evidence="1 4" id="KW-0349">Heme</keyword>
<keyword evidence="2 4" id="KW-0479">Metal-binding</keyword>
<dbReference type="RefSeq" id="WP_084164324.1">
    <property type="nucleotide sequence ID" value="NZ_AVFL01000002.1"/>
</dbReference>
<dbReference type="InterPro" id="IPR051459">
    <property type="entry name" value="Cytochrome_c-type_DH"/>
</dbReference>
<protein>
    <submittedName>
        <fullName evidence="6">Cytochrome C</fullName>
    </submittedName>
</protein>
<dbReference type="OrthoDB" id="9811281at2"/>
<dbReference type="InterPro" id="IPR009056">
    <property type="entry name" value="Cyt_c-like_dom"/>
</dbReference>
<dbReference type="Gene3D" id="1.10.760.10">
    <property type="entry name" value="Cytochrome c-like domain"/>
    <property type="match status" value="1"/>
</dbReference>
<evidence type="ECO:0000256" key="4">
    <source>
        <dbReference type="PROSITE-ProRule" id="PRU00433"/>
    </source>
</evidence>
<evidence type="ECO:0000313" key="7">
    <source>
        <dbReference type="Proteomes" id="UP000019486"/>
    </source>
</evidence>
<proteinExistence type="predicted"/>
<dbReference type="PANTHER" id="PTHR35008:SF8">
    <property type="entry name" value="ALCOHOL DEHYDROGENASE CYTOCHROME C SUBUNIT"/>
    <property type="match status" value="1"/>
</dbReference>
<evidence type="ECO:0000256" key="1">
    <source>
        <dbReference type="ARBA" id="ARBA00022617"/>
    </source>
</evidence>
<gene>
    <name evidence="6" type="ORF">N825_19995</name>
</gene>
<organism evidence="6 7">
    <name type="scientific">Skermanella stibiiresistens SB22</name>
    <dbReference type="NCBI Taxonomy" id="1385369"/>
    <lineage>
        <taxon>Bacteria</taxon>
        <taxon>Pseudomonadati</taxon>
        <taxon>Pseudomonadota</taxon>
        <taxon>Alphaproteobacteria</taxon>
        <taxon>Rhodospirillales</taxon>
        <taxon>Azospirillaceae</taxon>
        <taxon>Skermanella</taxon>
    </lineage>
</organism>
<evidence type="ECO:0000313" key="6">
    <source>
        <dbReference type="EMBL" id="EWY42184.1"/>
    </source>
</evidence>
<accession>W9H851</accession>
<dbReference type="GO" id="GO:0020037">
    <property type="term" value="F:heme binding"/>
    <property type="evidence" value="ECO:0007669"/>
    <property type="project" value="InterPro"/>
</dbReference>
<feature type="domain" description="Cytochrome c" evidence="5">
    <location>
        <begin position="24"/>
        <end position="136"/>
    </location>
</feature>
<dbReference type="AlphaFoldDB" id="W9H851"/>
<dbReference type="GO" id="GO:0009055">
    <property type="term" value="F:electron transfer activity"/>
    <property type="evidence" value="ECO:0007669"/>
    <property type="project" value="InterPro"/>
</dbReference>